<keyword evidence="8" id="KW-0150">Chloroplast</keyword>
<dbReference type="GO" id="GO:0009523">
    <property type="term" value="C:photosystem II"/>
    <property type="evidence" value="ECO:0007669"/>
    <property type="project" value="UniProtKB-KW"/>
</dbReference>
<evidence type="ECO:0000256" key="5">
    <source>
        <dbReference type="ARBA" id="ARBA00023136"/>
    </source>
</evidence>
<dbReference type="HAMAP" id="MF_01329">
    <property type="entry name" value="PSII_Psb30_Ycf12"/>
    <property type="match status" value="1"/>
</dbReference>
<accession>A0A5P9RT86</accession>
<evidence type="ECO:0000256" key="2">
    <source>
        <dbReference type="ARBA" id="ARBA00022531"/>
    </source>
</evidence>
<organism evidence="8">
    <name type="scientific">Cyanidioschyzon merolae</name>
    <name type="common">Red alga</name>
    <dbReference type="NCBI Taxonomy" id="45157"/>
    <lineage>
        <taxon>Eukaryota</taxon>
        <taxon>Rhodophyta</taxon>
        <taxon>Bangiophyceae</taxon>
        <taxon>Cyanidiales</taxon>
        <taxon>Cyanidiaceae</taxon>
        <taxon>Cyanidioschyzon</taxon>
    </lineage>
</organism>
<dbReference type="SMR" id="A0A5P9RT86"/>
<comment type="function">
    <text evidence="7">A core subunit of photosystem II (PSII), probably helps stabilize the reaction center.</text>
</comment>
<evidence type="ECO:0000313" key="8">
    <source>
        <dbReference type="EMBL" id="QFV16919.1"/>
    </source>
</evidence>
<keyword evidence="4 7" id="KW-1133">Transmembrane helix</keyword>
<protein>
    <recommendedName>
        <fullName evidence="7">Photosystem II reaction center protein Psb30</fullName>
    </recommendedName>
    <alternativeName>
        <fullName evidence="7">Photosystem II reaction center protein Ycf12</fullName>
    </alternativeName>
</protein>
<evidence type="ECO:0000256" key="7">
    <source>
        <dbReference type="HAMAP-Rule" id="MF_01329"/>
    </source>
</evidence>
<reference evidence="8" key="1">
    <citation type="submission" date="2018-11" db="EMBL/GenBank/DDBJ databases">
        <title>Complete Plastid Genome of Cyanidioschyzon merolae Isolate 5508.</title>
        <authorList>
            <person name="Bi G."/>
        </authorList>
    </citation>
    <scope>NUCLEOTIDE SEQUENCE</scope>
    <source>
        <strain evidence="8">5508</strain>
    </source>
</reference>
<keyword evidence="5 7" id="KW-0472">Membrane</keyword>
<gene>
    <name evidence="7 8" type="primary">ycf12</name>
    <name evidence="7" type="synonym">psb30</name>
</gene>
<dbReference type="EMBL" id="MK231134">
    <property type="protein sequence ID" value="QFV16919.1"/>
    <property type="molecule type" value="Genomic_DNA"/>
</dbReference>
<evidence type="ECO:0000256" key="4">
    <source>
        <dbReference type="ARBA" id="ARBA00022989"/>
    </source>
</evidence>
<reference evidence="9" key="2">
    <citation type="submission" date="2018-11" db="EMBL/GenBank/DDBJ databases">
        <title>Complete Plastid Genome of Cyanidioschyzon merolae Isolate 5578.</title>
        <authorList>
            <person name="Bi G."/>
        </authorList>
    </citation>
    <scope>NUCLEOTIDE SEQUENCE</scope>
</reference>
<sequence length="34" mass="3790">MNWHVLAQLTVLAFVIAVGPITLIWLSNKKDALL</sequence>
<dbReference type="InterPro" id="IPR010284">
    <property type="entry name" value="PSII_Ycf12_core-subunit"/>
</dbReference>
<evidence type="ECO:0000256" key="1">
    <source>
        <dbReference type="ARBA" id="ARBA00004167"/>
    </source>
</evidence>
<evidence type="ECO:0000256" key="3">
    <source>
        <dbReference type="ARBA" id="ARBA00022692"/>
    </source>
</evidence>
<dbReference type="EMBL" id="MK231135">
    <property type="protein sequence ID" value="QFV17098.1"/>
    <property type="molecule type" value="Genomic_DNA"/>
</dbReference>
<keyword evidence="6 7" id="KW-0604">Photosystem II</keyword>
<keyword evidence="7" id="KW-0793">Thylakoid</keyword>
<comment type="similarity">
    <text evidence="7">Belongs to the Psb30/Ycf12 family.</text>
</comment>
<keyword evidence="2 7" id="KW-0602">Photosynthesis</keyword>
<feature type="transmembrane region" description="Helical" evidence="7">
    <location>
        <begin position="6"/>
        <end position="26"/>
    </location>
</feature>
<dbReference type="Pfam" id="PF05969">
    <property type="entry name" value="PSII_Ycf12"/>
    <property type="match status" value="1"/>
</dbReference>
<keyword evidence="3 7" id="KW-0812">Transmembrane</keyword>
<keyword evidence="8" id="KW-0934">Plastid</keyword>
<geneLocation type="chloroplast" evidence="8"/>
<evidence type="ECO:0000313" key="9">
    <source>
        <dbReference type="EMBL" id="QFV17098.1"/>
    </source>
</evidence>
<comment type="subunit">
    <text evidence="7">PSII is composed of 1 copy each of membrane proteins PsbA, PsbB, PsbC, PsbD, PsbE, PsbF, PsbH, PsbI, PsbJ, PsbK, PsbL, PsbM, PsbT, PsbX, PsbY, PsbZ, Psb30/Ycf12, peripheral proteins of the oxygen-evolving complex and a large number of cofactors. It forms dimeric complexes.</text>
</comment>
<proteinExistence type="inferred from homology"/>
<dbReference type="GO" id="GO:0009535">
    <property type="term" value="C:chloroplast thylakoid membrane"/>
    <property type="evidence" value="ECO:0007669"/>
    <property type="project" value="UniProtKB-SubCell"/>
</dbReference>
<comment type="subcellular location">
    <subcellularLocation>
        <location evidence="1">Membrane</location>
        <topology evidence="1">Single-pass membrane protein</topology>
    </subcellularLocation>
    <subcellularLocation>
        <location evidence="7">Plastid</location>
        <location evidence="7">Chloroplast thylakoid membrane</location>
        <topology evidence="7">Single-pass membrane protein</topology>
    </subcellularLocation>
</comment>
<dbReference type="AlphaFoldDB" id="A0A5P9RT86"/>
<name>A0A5P9RT86_CYAME</name>
<dbReference type="GO" id="GO:0015979">
    <property type="term" value="P:photosynthesis"/>
    <property type="evidence" value="ECO:0007669"/>
    <property type="project" value="UniProtKB-KW"/>
</dbReference>
<evidence type="ECO:0000256" key="6">
    <source>
        <dbReference type="ARBA" id="ARBA00023276"/>
    </source>
</evidence>